<proteinExistence type="predicted"/>
<comment type="caution">
    <text evidence="2">The sequence shown here is derived from an EMBL/GenBank/DDBJ whole genome shotgun (WGS) entry which is preliminary data.</text>
</comment>
<evidence type="ECO:0000313" key="2">
    <source>
        <dbReference type="EMBL" id="EAQ32536.1"/>
    </source>
</evidence>
<gene>
    <name evidence="2" type="ORF">OS145_08698</name>
</gene>
<accession>A0ABM9WNS6</accession>
<reference evidence="2 3" key="1">
    <citation type="submission" date="2006-01" db="EMBL/GenBank/DDBJ databases">
        <authorList>
            <person name="Brettar I."/>
            <person name="Hofle M."/>
            <person name="Ferriera S."/>
            <person name="Johnson J."/>
            <person name="Kravitz S."/>
            <person name="Halpern A."/>
            <person name="Remington K."/>
            <person name="Beeson K."/>
            <person name="Tran B."/>
            <person name="Rogers Y.-H."/>
            <person name="Friedman R."/>
            <person name="Venter J.C."/>
        </authorList>
    </citation>
    <scope>NUCLEOTIDE SEQUENCE [LARGE SCALE GENOMIC DNA]</scope>
    <source>
        <strain evidence="2 3">OS145</strain>
    </source>
</reference>
<organism evidence="2 3">
    <name type="scientific">Idiomarina baltica OS145</name>
    <dbReference type="NCBI Taxonomy" id="314276"/>
    <lineage>
        <taxon>Bacteria</taxon>
        <taxon>Pseudomonadati</taxon>
        <taxon>Pseudomonadota</taxon>
        <taxon>Gammaproteobacteria</taxon>
        <taxon>Alteromonadales</taxon>
        <taxon>Idiomarinaceae</taxon>
        <taxon>Idiomarina</taxon>
    </lineage>
</organism>
<name>A0ABM9WNS6_9GAMM</name>
<sequence>MSAESTEVNQLFMIYIGGSAPSAHIELHDVRFVVAPVIEATFPALRQQWFGSQKGLHMDSYVALHHVDGYRISLTKEPADNQGVSLYFVNFGGYFPGRLAEFHDFTVVVAKSAADAKQRAREHVSATGLAGAEQLHKDDLLEVDDCLKIDLLDGYAIKLEYDGVRQPLKPDWMGYHPLP</sequence>
<feature type="domain" description="DUF1543" evidence="1">
    <location>
        <begin position="23"/>
        <end position="74"/>
    </location>
</feature>
<evidence type="ECO:0000259" key="1">
    <source>
        <dbReference type="Pfam" id="PF07566"/>
    </source>
</evidence>
<protein>
    <recommendedName>
        <fullName evidence="1">DUF1543 domain-containing protein</fullName>
    </recommendedName>
</protein>
<feature type="domain" description="DUF1543" evidence="1">
    <location>
        <begin position="99"/>
        <end position="158"/>
    </location>
</feature>
<dbReference type="Pfam" id="PF07566">
    <property type="entry name" value="DUF1543"/>
    <property type="match status" value="2"/>
</dbReference>
<evidence type="ECO:0000313" key="3">
    <source>
        <dbReference type="Proteomes" id="UP000016543"/>
    </source>
</evidence>
<dbReference type="Gene3D" id="3.10.20.10">
    <property type="match status" value="2"/>
</dbReference>
<dbReference type="Proteomes" id="UP000016543">
    <property type="component" value="Unassembled WGS sequence"/>
</dbReference>
<dbReference type="InterPro" id="IPR011440">
    <property type="entry name" value="DUF1543"/>
</dbReference>
<dbReference type="EMBL" id="AAMX01000004">
    <property type="protein sequence ID" value="EAQ32536.1"/>
    <property type="molecule type" value="Genomic_DNA"/>
</dbReference>
<keyword evidence="3" id="KW-1185">Reference proteome</keyword>